<dbReference type="InterPro" id="IPR004117">
    <property type="entry name" value="7tm6_olfct_rcpt"/>
</dbReference>
<dbReference type="PANTHER" id="PTHR21137">
    <property type="entry name" value="ODORANT RECEPTOR"/>
    <property type="match status" value="1"/>
</dbReference>
<evidence type="ECO:0000256" key="4">
    <source>
        <dbReference type="ARBA" id="ARBA00022692"/>
    </source>
</evidence>
<evidence type="ECO:0000256" key="5">
    <source>
        <dbReference type="ARBA" id="ARBA00022725"/>
    </source>
</evidence>
<name>A0A6G1LPJ4_9HYME</name>
<dbReference type="GO" id="GO:0007165">
    <property type="term" value="P:signal transduction"/>
    <property type="evidence" value="ECO:0007669"/>
    <property type="project" value="UniProtKB-KW"/>
</dbReference>
<gene>
    <name evidence="11" type="primary">Or-148</name>
    <name evidence="11" type="synonym">Nful_v1.0-Or-148-CTEfd</name>
    <name evidence="11" type="ORF">NFUL_NFUL000169</name>
</gene>
<proteinExistence type="predicted"/>
<dbReference type="Pfam" id="PF02949">
    <property type="entry name" value="7tm_6"/>
    <property type="match status" value="1"/>
</dbReference>
<keyword evidence="3" id="KW-0716">Sensory transduction</keyword>
<feature type="transmembrane region" description="Helical" evidence="10">
    <location>
        <begin position="28"/>
        <end position="49"/>
    </location>
</feature>
<evidence type="ECO:0000313" key="11">
    <source>
        <dbReference type="EMBL" id="KAF3054482.1"/>
    </source>
</evidence>
<feature type="transmembrane region" description="Helical" evidence="10">
    <location>
        <begin position="247"/>
        <end position="270"/>
    </location>
</feature>
<dbReference type="Proteomes" id="UP000479987">
    <property type="component" value="Unassembled WGS sequence"/>
</dbReference>
<evidence type="ECO:0000256" key="6">
    <source>
        <dbReference type="ARBA" id="ARBA00022989"/>
    </source>
</evidence>
<evidence type="ECO:0000256" key="7">
    <source>
        <dbReference type="ARBA" id="ARBA00023136"/>
    </source>
</evidence>
<dbReference type="GO" id="GO:0005549">
    <property type="term" value="F:odorant binding"/>
    <property type="evidence" value="ECO:0007669"/>
    <property type="project" value="InterPro"/>
</dbReference>
<accession>A0A6G1LPJ4</accession>
<evidence type="ECO:0000256" key="10">
    <source>
        <dbReference type="SAM" id="Phobius"/>
    </source>
</evidence>
<keyword evidence="8 11" id="KW-0675">Receptor</keyword>
<dbReference type="EMBL" id="SGBU01002427">
    <property type="protein sequence ID" value="KAF3054482.1"/>
    <property type="molecule type" value="Genomic_DNA"/>
</dbReference>
<reference evidence="11 12" key="1">
    <citation type="submission" date="2019-08" db="EMBL/GenBank/DDBJ databases">
        <title>High quality draft denovo assembly of Nylanderia fulva.</title>
        <authorList>
            <person name="Vargo E.L."/>
            <person name="Tarone A.M."/>
            <person name="Konganti K.R."/>
        </authorList>
    </citation>
    <scope>NUCLEOTIDE SEQUENCE [LARGE SCALE GENOMIC DNA]</scope>
    <source>
        <strain evidence="11">TAMU-Nful-2015</strain>
        <tissue evidence="11">Whole body</tissue>
    </source>
</reference>
<keyword evidence="4 10" id="KW-0812">Transmembrane</keyword>
<evidence type="ECO:0000256" key="9">
    <source>
        <dbReference type="ARBA" id="ARBA00023224"/>
    </source>
</evidence>
<evidence type="ECO:0000256" key="1">
    <source>
        <dbReference type="ARBA" id="ARBA00004651"/>
    </source>
</evidence>
<evidence type="ECO:0000313" key="12">
    <source>
        <dbReference type="Proteomes" id="UP000479987"/>
    </source>
</evidence>
<evidence type="ECO:0000256" key="2">
    <source>
        <dbReference type="ARBA" id="ARBA00022475"/>
    </source>
</evidence>
<dbReference type="GO" id="GO:0005886">
    <property type="term" value="C:plasma membrane"/>
    <property type="evidence" value="ECO:0007669"/>
    <property type="project" value="UniProtKB-SubCell"/>
</dbReference>
<feature type="transmembrane region" description="Helical" evidence="10">
    <location>
        <begin position="120"/>
        <end position="137"/>
    </location>
</feature>
<organism evidence="11 12">
    <name type="scientific">Nylanderia fulva</name>
    <dbReference type="NCBI Taxonomy" id="613905"/>
    <lineage>
        <taxon>Eukaryota</taxon>
        <taxon>Metazoa</taxon>
        <taxon>Ecdysozoa</taxon>
        <taxon>Arthropoda</taxon>
        <taxon>Hexapoda</taxon>
        <taxon>Insecta</taxon>
        <taxon>Pterygota</taxon>
        <taxon>Neoptera</taxon>
        <taxon>Endopterygota</taxon>
        <taxon>Hymenoptera</taxon>
        <taxon>Apocrita</taxon>
        <taxon>Aculeata</taxon>
        <taxon>Formicoidea</taxon>
        <taxon>Formicidae</taxon>
        <taxon>Formicinae</taxon>
        <taxon>Nylanderia</taxon>
    </lineage>
</organism>
<dbReference type="PANTHER" id="PTHR21137:SF35">
    <property type="entry name" value="ODORANT RECEPTOR 19A-RELATED"/>
    <property type="match status" value="1"/>
</dbReference>
<sequence length="362" mass="41155">MLTSTVSPLLKIGLSVIGLWPGSSNGTFYWLFYMTTLIIMQYFQYSYVYEHLDFNNLTKTNGRSGSHVGLQLDDPEADQSLVHRRIFVDILVAMDDDWKNRVTDLHECVMTDKANLAHRCSSAIISVNAIATVLYFIDSQVRRRKVSADGHREFPIQVLFPFETHETPIYEFLLLGLFFHVLETATVVAILNSLILTLVLHVSGQIDIMCQELKEIPSTFKSKVFSTKSLIERHQKIIALSNNIENYFSFIALIQFIWNSFVICAIGFMVSLGMNTESKSGIFIQFVIPYLAVTIEAFVFCFAGEYLSTKSTSIADAAYESLWYNMPLKQSKVITFIIMRSHRRLAITAGKIVDMSFETFSS</sequence>
<dbReference type="AlphaFoldDB" id="A0A6G1LPJ4"/>
<comment type="subcellular location">
    <subcellularLocation>
        <location evidence="1">Cell membrane</location>
        <topology evidence="1">Multi-pass membrane protein</topology>
    </subcellularLocation>
</comment>
<keyword evidence="2" id="KW-1003">Cell membrane</keyword>
<keyword evidence="9" id="KW-0807">Transducer</keyword>
<dbReference type="GO" id="GO:0004984">
    <property type="term" value="F:olfactory receptor activity"/>
    <property type="evidence" value="ECO:0007669"/>
    <property type="project" value="InterPro"/>
</dbReference>
<protein>
    <submittedName>
        <fullName evidence="11">Odorant receptor 148</fullName>
    </submittedName>
</protein>
<feature type="transmembrane region" description="Helical" evidence="10">
    <location>
        <begin position="172"/>
        <end position="199"/>
    </location>
</feature>
<feature type="transmembrane region" description="Helical" evidence="10">
    <location>
        <begin position="282"/>
        <end position="303"/>
    </location>
</feature>
<evidence type="ECO:0000256" key="3">
    <source>
        <dbReference type="ARBA" id="ARBA00022606"/>
    </source>
</evidence>
<keyword evidence="6 10" id="KW-1133">Transmembrane helix</keyword>
<comment type="caution">
    <text evidence="11">The sequence shown here is derived from an EMBL/GenBank/DDBJ whole genome shotgun (WGS) entry which is preliminary data.</text>
</comment>
<evidence type="ECO:0000256" key="8">
    <source>
        <dbReference type="ARBA" id="ARBA00023170"/>
    </source>
</evidence>
<keyword evidence="12" id="KW-1185">Reference proteome</keyword>
<keyword evidence="5" id="KW-0552">Olfaction</keyword>
<feature type="non-terminal residue" evidence="11">
    <location>
        <position position="362"/>
    </location>
</feature>
<keyword evidence="7 10" id="KW-0472">Membrane</keyword>